<dbReference type="AlphaFoldDB" id="A0A2N0BK38"/>
<accession>A0A2N0B647</accession>
<organism evidence="3">
    <name type="scientific">Leptospira ellisii</name>
    <dbReference type="NCBI Taxonomy" id="2023197"/>
    <lineage>
        <taxon>Bacteria</taxon>
        <taxon>Pseudomonadati</taxon>
        <taxon>Spirochaetota</taxon>
        <taxon>Spirochaetia</taxon>
        <taxon>Leptospirales</taxon>
        <taxon>Leptospiraceae</taxon>
        <taxon>Leptospira</taxon>
    </lineage>
</organism>
<keyword evidence="4" id="KW-1185">Reference proteome</keyword>
<dbReference type="EMBL" id="NPEF02000016">
    <property type="protein sequence ID" value="MDV6236748.1"/>
    <property type="molecule type" value="Genomic_DNA"/>
</dbReference>
<reference evidence="2" key="3">
    <citation type="submission" date="2023-10" db="EMBL/GenBank/DDBJ databases">
        <authorList>
            <person name="Picardeau M."/>
            <person name="Thibeaux R."/>
        </authorList>
    </citation>
    <scope>NUCLEOTIDE SEQUENCE</scope>
    <source>
        <strain evidence="2">ATI7-C-A5</strain>
    </source>
</reference>
<feature type="transmembrane region" description="Helical" evidence="1">
    <location>
        <begin position="54"/>
        <end position="73"/>
    </location>
</feature>
<evidence type="ECO:0000313" key="2">
    <source>
        <dbReference type="EMBL" id="MDV6236748.1"/>
    </source>
</evidence>
<keyword evidence="1" id="KW-0472">Membrane</keyword>
<dbReference type="Proteomes" id="UP000232122">
    <property type="component" value="Unassembled WGS sequence"/>
</dbReference>
<evidence type="ECO:0000256" key="1">
    <source>
        <dbReference type="SAM" id="Phobius"/>
    </source>
</evidence>
<gene>
    <name evidence="2" type="ORF">CH379_014055</name>
    <name evidence="3" type="ORF">CH379_15440</name>
</gene>
<proteinExistence type="predicted"/>
<keyword evidence="1" id="KW-1133">Transmembrane helix</keyword>
<protein>
    <recommendedName>
        <fullName evidence="5">YcxB family protein</fullName>
    </recommendedName>
</protein>
<reference evidence="3" key="1">
    <citation type="submission" date="2017-07" db="EMBL/GenBank/DDBJ databases">
        <title>Leptospira spp. isolated from tropical soils.</title>
        <authorList>
            <person name="Thibeaux R."/>
            <person name="Iraola G."/>
            <person name="Ferres I."/>
            <person name="Bierque E."/>
            <person name="Girault D."/>
            <person name="Soupe-Gilbert M.-E."/>
            <person name="Picardeau M."/>
            <person name="Goarant C."/>
        </authorList>
    </citation>
    <scope>NUCLEOTIDE SEQUENCE [LARGE SCALE GENOMIC DNA]</scope>
    <source>
        <strain evidence="3">ATI7-C-A5</strain>
    </source>
</reference>
<dbReference type="RefSeq" id="WP_100747112.1">
    <property type="nucleotide sequence ID" value="NZ_NPEF02000016.1"/>
</dbReference>
<evidence type="ECO:0000313" key="4">
    <source>
        <dbReference type="Proteomes" id="UP000232122"/>
    </source>
</evidence>
<name>A0A2N0BK38_9LEPT</name>
<accession>A0A2N0BK38</accession>
<dbReference type="EMBL" id="NPEF01000182">
    <property type="protein sequence ID" value="PJZ92027.1"/>
    <property type="molecule type" value="Genomic_DNA"/>
</dbReference>
<dbReference type="OrthoDB" id="343255at2"/>
<reference evidence="2 4" key="2">
    <citation type="journal article" date="2018" name="Microb. Genom.">
        <title>Deciphering the unexplored Leptospira diversity from soils uncovers genomic evolution to virulence.</title>
        <authorList>
            <person name="Thibeaux R."/>
            <person name="Iraola G."/>
            <person name="Ferres I."/>
            <person name="Bierque E."/>
            <person name="Girault D."/>
            <person name="Soupe-Gilbert M.E."/>
            <person name="Picardeau M."/>
            <person name="Goarant C."/>
        </authorList>
    </citation>
    <scope>NUCLEOTIDE SEQUENCE [LARGE SCALE GENOMIC DNA]</scope>
    <source>
        <strain evidence="2 4">ATI7-C-A5</strain>
    </source>
</reference>
<keyword evidence="1" id="KW-0812">Transmembrane</keyword>
<evidence type="ECO:0000313" key="3">
    <source>
        <dbReference type="EMBL" id="PJZ92027.1"/>
    </source>
</evidence>
<sequence>MEYRYSSDVKTQRRNYLFGYYNRPFLWFQRRFTGPLLIALSAAEFILSSEKNGFTIALFFGIFGLFYTLRPFLMLRRIKFESGGGTVSVTEDTISIADESGNFHVKAPELLGIIPKKHYVFLKVQLRTVLYLLVDLNTLENADAFLNELKSKYPEKFSA</sequence>
<evidence type="ECO:0008006" key="5">
    <source>
        <dbReference type="Google" id="ProtNLM"/>
    </source>
</evidence>
<comment type="caution">
    <text evidence="3">The sequence shown here is derived from an EMBL/GenBank/DDBJ whole genome shotgun (WGS) entry which is preliminary data.</text>
</comment>